<evidence type="ECO:0008006" key="4">
    <source>
        <dbReference type="Google" id="ProtNLM"/>
    </source>
</evidence>
<comment type="caution">
    <text evidence="2">The sequence shown here is derived from an EMBL/GenBank/DDBJ whole genome shotgun (WGS) entry which is preliminary data.</text>
</comment>
<name>A0A839GP72_9BACT</name>
<evidence type="ECO:0000256" key="1">
    <source>
        <dbReference type="SAM" id="SignalP"/>
    </source>
</evidence>
<keyword evidence="3" id="KW-1185">Reference proteome</keyword>
<reference evidence="2 3" key="1">
    <citation type="submission" date="2020-08" db="EMBL/GenBank/DDBJ databases">
        <title>Genomic Encyclopedia of Type Strains, Phase IV (KMG-IV): sequencing the most valuable type-strain genomes for metagenomic binning, comparative biology and taxonomic classification.</title>
        <authorList>
            <person name="Goeker M."/>
        </authorList>
    </citation>
    <scope>NUCLEOTIDE SEQUENCE [LARGE SCALE GENOMIC DNA]</scope>
    <source>
        <strain evidence="2 3">DSM 29854</strain>
    </source>
</reference>
<protein>
    <recommendedName>
        <fullName evidence="4">Lipoprotein</fullName>
    </recommendedName>
</protein>
<keyword evidence="1" id="KW-0732">Signal</keyword>
<gene>
    <name evidence="2" type="ORF">FHS90_004503</name>
</gene>
<evidence type="ECO:0000313" key="2">
    <source>
        <dbReference type="EMBL" id="MBA9079763.1"/>
    </source>
</evidence>
<dbReference type="RefSeq" id="WP_182514512.1">
    <property type="nucleotide sequence ID" value="NZ_JACJIQ010000029.1"/>
</dbReference>
<evidence type="ECO:0000313" key="3">
    <source>
        <dbReference type="Proteomes" id="UP000563094"/>
    </source>
</evidence>
<sequence length="117" mass="13923">MRKYTFLSFILTLFLASCGGGFSNEDKARNLVQEWNARNLDEAGYASISFDGLTRTQYKKTPAYRITHKFNYGNRGREREYYYFLDTTFTQVLGRKRTDWDKENQIEFEQEGRNKTQ</sequence>
<dbReference type="Proteomes" id="UP000563094">
    <property type="component" value="Unassembled WGS sequence"/>
</dbReference>
<dbReference type="EMBL" id="JACJIQ010000029">
    <property type="protein sequence ID" value="MBA9079763.1"/>
    <property type="molecule type" value="Genomic_DNA"/>
</dbReference>
<dbReference type="AlphaFoldDB" id="A0A839GP72"/>
<proteinExistence type="predicted"/>
<accession>A0A839GP72</accession>
<feature type="signal peptide" evidence="1">
    <location>
        <begin position="1"/>
        <end position="19"/>
    </location>
</feature>
<feature type="chain" id="PRO_5032784698" description="Lipoprotein" evidence="1">
    <location>
        <begin position="20"/>
        <end position="117"/>
    </location>
</feature>
<dbReference type="PROSITE" id="PS51257">
    <property type="entry name" value="PROKAR_LIPOPROTEIN"/>
    <property type="match status" value="1"/>
</dbReference>
<organism evidence="2 3">
    <name type="scientific">Rufibacter quisquiliarum</name>
    <dbReference type="NCBI Taxonomy" id="1549639"/>
    <lineage>
        <taxon>Bacteria</taxon>
        <taxon>Pseudomonadati</taxon>
        <taxon>Bacteroidota</taxon>
        <taxon>Cytophagia</taxon>
        <taxon>Cytophagales</taxon>
        <taxon>Hymenobacteraceae</taxon>
        <taxon>Rufibacter</taxon>
    </lineage>
</organism>